<evidence type="ECO:0000313" key="3">
    <source>
        <dbReference type="EMBL" id="REF00845.1"/>
    </source>
</evidence>
<dbReference type="Pfam" id="PF13884">
    <property type="entry name" value="Peptidase_S74"/>
    <property type="match status" value="1"/>
</dbReference>
<evidence type="ECO:0000256" key="1">
    <source>
        <dbReference type="SAM" id="MobiDB-lite"/>
    </source>
</evidence>
<sequence>MPSGKPARWPLRRRRPAAPSEPVITRAPDPVDGHDILDKVAALPISTWRYQWEPAHVRHLGPMAQDWKAAFGLGEHDTRINTVDANGVALVAIQALHRRITELERRLADTGRPGASDAP</sequence>
<organism evidence="3 4">
    <name type="scientific">Thermomonospora umbrina</name>
    <dbReference type="NCBI Taxonomy" id="111806"/>
    <lineage>
        <taxon>Bacteria</taxon>
        <taxon>Bacillati</taxon>
        <taxon>Actinomycetota</taxon>
        <taxon>Actinomycetes</taxon>
        <taxon>Streptosporangiales</taxon>
        <taxon>Thermomonosporaceae</taxon>
        <taxon>Thermomonospora</taxon>
    </lineage>
</organism>
<evidence type="ECO:0000259" key="2">
    <source>
        <dbReference type="Pfam" id="PF13884"/>
    </source>
</evidence>
<accession>A0A3D9T843</accession>
<feature type="domain" description="Peptidase S74" evidence="2">
    <location>
        <begin position="30"/>
        <end position="71"/>
    </location>
</feature>
<feature type="region of interest" description="Disordered" evidence="1">
    <location>
        <begin position="1"/>
        <end position="30"/>
    </location>
</feature>
<dbReference type="InterPro" id="IPR030392">
    <property type="entry name" value="S74_ICA"/>
</dbReference>
<dbReference type="EMBL" id="QTTT01000001">
    <property type="protein sequence ID" value="REF00845.1"/>
    <property type="molecule type" value="Genomic_DNA"/>
</dbReference>
<proteinExistence type="predicted"/>
<name>A0A3D9T843_9ACTN</name>
<reference evidence="3 4" key="1">
    <citation type="submission" date="2018-08" db="EMBL/GenBank/DDBJ databases">
        <title>Sequencing the genomes of 1000 actinobacteria strains.</title>
        <authorList>
            <person name="Klenk H.-P."/>
        </authorList>
    </citation>
    <scope>NUCLEOTIDE SEQUENCE [LARGE SCALE GENOMIC DNA]</scope>
    <source>
        <strain evidence="3 4">DSM 43927</strain>
    </source>
</reference>
<dbReference type="AlphaFoldDB" id="A0A3D9T843"/>
<comment type="caution">
    <text evidence="3">The sequence shown here is derived from an EMBL/GenBank/DDBJ whole genome shotgun (WGS) entry which is preliminary data.</text>
</comment>
<keyword evidence="4" id="KW-1185">Reference proteome</keyword>
<dbReference type="OrthoDB" id="4463518at2"/>
<protein>
    <submittedName>
        <fullName evidence="3">Endosialidase-like protein</fullName>
    </submittedName>
</protein>
<dbReference type="Proteomes" id="UP000256661">
    <property type="component" value="Unassembled WGS sequence"/>
</dbReference>
<dbReference type="RefSeq" id="WP_116025954.1">
    <property type="nucleotide sequence ID" value="NZ_QTTT01000001.1"/>
</dbReference>
<evidence type="ECO:0000313" key="4">
    <source>
        <dbReference type="Proteomes" id="UP000256661"/>
    </source>
</evidence>
<gene>
    <name evidence="3" type="ORF">DFJ69_6439</name>
</gene>